<evidence type="ECO:0000313" key="3">
    <source>
        <dbReference type="EMBL" id="NGM21854.1"/>
    </source>
</evidence>
<dbReference type="EMBL" id="JAAIKB010000007">
    <property type="protein sequence ID" value="NGM21854.1"/>
    <property type="molecule type" value="Genomic_DNA"/>
</dbReference>
<gene>
    <name evidence="3" type="ORF">G3576_17655</name>
</gene>
<sequence length="88" mass="8758">MAVRSGVAPRPKAFPRIMAFGIATALLINGFVRDVSPLLLVGFISAWVWTLVLLVKATQSAAAEGSLSIDGDAGGDSDGGGDGGGGGE</sequence>
<protein>
    <submittedName>
        <fullName evidence="3">Uncharacterized protein</fullName>
    </submittedName>
</protein>
<feature type="transmembrane region" description="Helical" evidence="2">
    <location>
        <begin position="13"/>
        <end position="32"/>
    </location>
</feature>
<organism evidence="3 4">
    <name type="scientific">Falsiroseomonas algicola</name>
    <dbReference type="NCBI Taxonomy" id="2716930"/>
    <lineage>
        <taxon>Bacteria</taxon>
        <taxon>Pseudomonadati</taxon>
        <taxon>Pseudomonadota</taxon>
        <taxon>Alphaproteobacteria</taxon>
        <taxon>Acetobacterales</taxon>
        <taxon>Roseomonadaceae</taxon>
        <taxon>Falsiroseomonas</taxon>
    </lineage>
</organism>
<accession>A0A6M1LQ06</accession>
<dbReference type="AlphaFoldDB" id="A0A6M1LQ06"/>
<evidence type="ECO:0000313" key="4">
    <source>
        <dbReference type="Proteomes" id="UP000475385"/>
    </source>
</evidence>
<keyword evidence="2" id="KW-1133">Transmembrane helix</keyword>
<evidence type="ECO:0000256" key="1">
    <source>
        <dbReference type="SAM" id="MobiDB-lite"/>
    </source>
</evidence>
<dbReference type="Proteomes" id="UP000475385">
    <property type="component" value="Unassembled WGS sequence"/>
</dbReference>
<keyword evidence="2" id="KW-0472">Membrane</keyword>
<feature type="region of interest" description="Disordered" evidence="1">
    <location>
        <begin position="66"/>
        <end position="88"/>
    </location>
</feature>
<dbReference type="RefSeq" id="WP_164695763.1">
    <property type="nucleotide sequence ID" value="NZ_JAAIKB010000007.1"/>
</dbReference>
<feature type="compositionally biased region" description="Gly residues" evidence="1">
    <location>
        <begin position="72"/>
        <end position="88"/>
    </location>
</feature>
<keyword evidence="4" id="KW-1185">Reference proteome</keyword>
<comment type="caution">
    <text evidence="3">The sequence shown here is derived from an EMBL/GenBank/DDBJ whole genome shotgun (WGS) entry which is preliminary data.</text>
</comment>
<reference evidence="3 4" key="1">
    <citation type="submission" date="2020-03" db="EMBL/GenBank/DDBJ databases">
        <title>Roseomonas stagni sp. nov., isolated from pond water in Japan.</title>
        <authorList>
            <person name="Furuhata K."/>
            <person name="Miyamoto H."/>
            <person name="Goto K."/>
        </authorList>
    </citation>
    <scope>NUCLEOTIDE SEQUENCE [LARGE SCALE GENOMIC DNA]</scope>
    <source>
        <strain evidence="3 4">PeD5</strain>
    </source>
</reference>
<name>A0A6M1LQ06_9PROT</name>
<evidence type="ECO:0000256" key="2">
    <source>
        <dbReference type="SAM" id="Phobius"/>
    </source>
</evidence>
<proteinExistence type="predicted"/>
<feature type="transmembrane region" description="Helical" evidence="2">
    <location>
        <begin position="38"/>
        <end position="55"/>
    </location>
</feature>
<keyword evidence="2" id="KW-0812">Transmembrane</keyword>